<keyword evidence="4" id="KW-1185">Reference proteome</keyword>
<proteinExistence type="predicted"/>
<dbReference type="GO" id="GO:0016853">
    <property type="term" value="F:isomerase activity"/>
    <property type="evidence" value="ECO:0007669"/>
    <property type="project" value="UniProtKB-KW"/>
</dbReference>
<name>A0A7W6G5V1_9SPHN</name>
<evidence type="ECO:0000259" key="2">
    <source>
        <dbReference type="Pfam" id="PF13462"/>
    </source>
</evidence>
<organism evidence="3 4">
    <name type="scientific">Novosphingobium sediminicola</name>
    <dbReference type="NCBI Taxonomy" id="563162"/>
    <lineage>
        <taxon>Bacteria</taxon>
        <taxon>Pseudomonadati</taxon>
        <taxon>Pseudomonadota</taxon>
        <taxon>Alphaproteobacteria</taxon>
        <taxon>Sphingomonadales</taxon>
        <taxon>Sphingomonadaceae</taxon>
        <taxon>Novosphingobium</taxon>
    </lineage>
</organism>
<keyword evidence="3" id="KW-0413">Isomerase</keyword>
<evidence type="ECO:0000313" key="4">
    <source>
        <dbReference type="Proteomes" id="UP000548867"/>
    </source>
</evidence>
<feature type="chain" id="PRO_5031110435" evidence="1">
    <location>
        <begin position="25"/>
        <end position="251"/>
    </location>
</feature>
<dbReference type="Proteomes" id="UP000548867">
    <property type="component" value="Unassembled WGS sequence"/>
</dbReference>
<dbReference type="SUPFAM" id="SSF52833">
    <property type="entry name" value="Thioredoxin-like"/>
    <property type="match status" value="1"/>
</dbReference>
<sequence>MMFAPLSTRTLTMLAMAPLALGLAACNKSDNGAATAPAGSVAAVAPPAGKAWAETFAKTEDGDGIIVGNPKAAVKMVEYGSLSCPHCAKLAQDGMSALTGNYIASGKVSLEFRSFAIHPQDIPLTVLARCGGDDAYFGLIEQVYTNFDAMNSQTKEQYDQASAAMKLPAAQRYPAIADALGYTAFFSARGLPEAQQRQCLADLPRAEAVAKASEAISAKGINSTPTVFINGNKVEGAEWKNVEAALKAAGA</sequence>
<feature type="signal peptide" evidence="1">
    <location>
        <begin position="1"/>
        <end position="24"/>
    </location>
</feature>
<dbReference type="Pfam" id="PF13462">
    <property type="entry name" value="Thioredoxin_4"/>
    <property type="match status" value="1"/>
</dbReference>
<dbReference type="CDD" id="cd02972">
    <property type="entry name" value="DsbA_family"/>
    <property type="match status" value="1"/>
</dbReference>
<dbReference type="RefSeq" id="WP_183621858.1">
    <property type="nucleotide sequence ID" value="NZ_JACIDX010000001.1"/>
</dbReference>
<comment type="caution">
    <text evidence="3">The sequence shown here is derived from an EMBL/GenBank/DDBJ whole genome shotgun (WGS) entry which is preliminary data.</text>
</comment>
<gene>
    <name evidence="3" type="ORF">GGR38_000204</name>
</gene>
<dbReference type="EMBL" id="JACIDX010000001">
    <property type="protein sequence ID" value="MBB3953292.1"/>
    <property type="molecule type" value="Genomic_DNA"/>
</dbReference>
<dbReference type="AlphaFoldDB" id="A0A7W6G5V1"/>
<evidence type="ECO:0000256" key="1">
    <source>
        <dbReference type="SAM" id="SignalP"/>
    </source>
</evidence>
<evidence type="ECO:0000313" key="3">
    <source>
        <dbReference type="EMBL" id="MBB3953292.1"/>
    </source>
</evidence>
<protein>
    <submittedName>
        <fullName evidence="3">Protein-disulfide isomerase</fullName>
    </submittedName>
</protein>
<reference evidence="3 4" key="1">
    <citation type="submission" date="2020-08" db="EMBL/GenBank/DDBJ databases">
        <title>Genomic Encyclopedia of Type Strains, Phase IV (KMG-IV): sequencing the most valuable type-strain genomes for metagenomic binning, comparative biology and taxonomic classification.</title>
        <authorList>
            <person name="Goeker M."/>
        </authorList>
    </citation>
    <scope>NUCLEOTIDE SEQUENCE [LARGE SCALE GENOMIC DNA]</scope>
    <source>
        <strain evidence="3 4">DSM 27057</strain>
    </source>
</reference>
<dbReference type="InterPro" id="IPR036249">
    <property type="entry name" value="Thioredoxin-like_sf"/>
</dbReference>
<dbReference type="Gene3D" id="1.10.40.110">
    <property type="match status" value="1"/>
</dbReference>
<dbReference type="Gene3D" id="3.40.30.10">
    <property type="entry name" value="Glutaredoxin"/>
    <property type="match status" value="1"/>
</dbReference>
<accession>A0A7W6G5V1</accession>
<feature type="domain" description="Thioredoxin-like fold" evidence="2">
    <location>
        <begin position="62"/>
        <end position="247"/>
    </location>
</feature>
<dbReference type="InterPro" id="IPR012336">
    <property type="entry name" value="Thioredoxin-like_fold"/>
</dbReference>
<keyword evidence="1" id="KW-0732">Signal</keyword>